<gene>
    <name evidence="2" type="ORF">SJ059_26105</name>
</gene>
<dbReference type="Proteomes" id="UP001279012">
    <property type="component" value="Unassembled WGS sequence"/>
</dbReference>
<reference evidence="2" key="1">
    <citation type="submission" date="2023-11" db="EMBL/GenBank/DDBJ databases">
        <title>Detection of rare carbapenemases in Enterobacterales - comparison of two colorimetric and two CIM-based carbapenemase assays.</title>
        <authorList>
            <person name="Schaffarczyk L."/>
            <person name="Noster J."/>
            <person name="Stelzer Y."/>
            <person name="Sattler J."/>
            <person name="Gatermann S."/>
            <person name="Hamprecht A."/>
        </authorList>
    </citation>
    <scope>NUCLEOTIDE SEQUENCE</scope>
    <source>
        <strain evidence="2">CIM-Cont-037</strain>
    </source>
</reference>
<evidence type="ECO:0000256" key="1">
    <source>
        <dbReference type="SAM" id="MobiDB-lite"/>
    </source>
</evidence>
<feature type="non-terminal residue" evidence="2">
    <location>
        <position position="1"/>
    </location>
</feature>
<evidence type="ECO:0000313" key="3">
    <source>
        <dbReference type="Proteomes" id="UP001279012"/>
    </source>
</evidence>
<organism evidence="2 3">
    <name type="scientific">Klebsiella aerogenes</name>
    <name type="common">Enterobacter aerogenes</name>
    <dbReference type="NCBI Taxonomy" id="548"/>
    <lineage>
        <taxon>Bacteria</taxon>
        <taxon>Pseudomonadati</taxon>
        <taxon>Pseudomonadota</taxon>
        <taxon>Gammaproteobacteria</taxon>
        <taxon>Enterobacterales</taxon>
        <taxon>Enterobacteriaceae</taxon>
        <taxon>Klebsiella/Raoultella group</taxon>
        <taxon>Klebsiella</taxon>
    </lineage>
</organism>
<accession>A0AAW9E8T7</accession>
<feature type="region of interest" description="Disordered" evidence="1">
    <location>
        <begin position="19"/>
        <end position="40"/>
    </location>
</feature>
<evidence type="ECO:0000313" key="2">
    <source>
        <dbReference type="EMBL" id="MDX7017910.1"/>
    </source>
</evidence>
<sequence>EQYRPKLSWMDTYEGQARTKRVREKLTQEQNRRVNDANQN</sequence>
<dbReference type="AlphaFoldDB" id="A0AAW9E8T7"/>
<feature type="compositionally biased region" description="Basic and acidic residues" evidence="1">
    <location>
        <begin position="24"/>
        <end position="40"/>
    </location>
</feature>
<protein>
    <submittedName>
        <fullName evidence="2">Pilus assembly protein</fullName>
    </submittedName>
</protein>
<comment type="caution">
    <text evidence="2">The sequence shown here is derived from an EMBL/GenBank/DDBJ whole genome shotgun (WGS) entry which is preliminary data.</text>
</comment>
<dbReference type="EMBL" id="JAWZZT010000319">
    <property type="protein sequence ID" value="MDX7017910.1"/>
    <property type="molecule type" value="Genomic_DNA"/>
</dbReference>
<proteinExistence type="predicted"/>
<name>A0AAW9E8T7_KLEAE</name>